<organism evidence="2">
    <name type="scientific">marine sediment metagenome</name>
    <dbReference type="NCBI Taxonomy" id="412755"/>
    <lineage>
        <taxon>unclassified sequences</taxon>
        <taxon>metagenomes</taxon>
        <taxon>ecological metagenomes</taxon>
    </lineage>
</organism>
<evidence type="ECO:0000313" key="2">
    <source>
        <dbReference type="EMBL" id="KKN25721.1"/>
    </source>
</evidence>
<gene>
    <name evidence="2" type="ORF">LCGC14_0882000</name>
</gene>
<feature type="non-terminal residue" evidence="2">
    <location>
        <position position="1"/>
    </location>
</feature>
<protein>
    <submittedName>
        <fullName evidence="2">Uncharacterized protein</fullName>
    </submittedName>
</protein>
<reference evidence="2" key="1">
    <citation type="journal article" date="2015" name="Nature">
        <title>Complex archaea that bridge the gap between prokaryotes and eukaryotes.</title>
        <authorList>
            <person name="Spang A."/>
            <person name="Saw J.H."/>
            <person name="Jorgensen S.L."/>
            <person name="Zaremba-Niedzwiedzka K."/>
            <person name="Martijn J."/>
            <person name="Lind A.E."/>
            <person name="van Eijk R."/>
            <person name="Schleper C."/>
            <person name="Guy L."/>
            <person name="Ettema T.J."/>
        </authorList>
    </citation>
    <scope>NUCLEOTIDE SEQUENCE</scope>
</reference>
<evidence type="ECO:0000256" key="1">
    <source>
        <dbReference type="ARBA" id="ARBA00001933"/>
    </source>
</evidence>
<dbReference type="InterPro" id="IPR015424">
    <property type="entry name" value="PyrdxlP-dep_Trfase"/>
</dbReference>
<comment type="caution">
    <text evidence="2">The sequence shown here is derived from an EMBL/GenBank/DDBJ whole genome shotgun (WGS) entry which is preliminary data.</text>
</comment>
<comment type="cofactor">
    <cofactor evidence="1">
        <name>pyridoxal 5'-phosphate</name>
        <dbReference type="ChEBI" id="CHEBI:597326"/>
    </cofactor>
</comment>
<proteinExistence type="predicted"/>
<sequence>ANKLLGNLQPYVAASTGSACNSDMVLISHVLKAIGLTDDQAASSLRISLGRFSDEQQIKQAVASIKLAI</sequence>
<accession>A0A0F9RL54</accession>
<dbReference type="InterPro" id="IPR015422">
    <property type="entry name" value="PyrdxlP-dep_Trfase_small"/>
</dbReference>
<dbReference type="PANTHER" id="PTHR11601">
    <property type="entry name" value="CYSTEINE DESULFURYLASE FAMILY MEMBER"/>
    <property type="match status" value="1"/>
</dbReference>
<dbReference type="AlphaFoldDB" id="A0A0F9RL54"/>
<dbReference type="Gene3D" id="3.90.1150.10">
    <property type="entry name" value="Aspartate Aminotransferase, domain 1"/>
    <property type="match status" value="1"/>
</dbReference>
<dbReference type="SUPFAM" id="SSF53383">
    <property type="entry name" value="PLP-dependent transferases"/>
    <property type="match status" value="1"/>
</dbReference>
<dbReference type="PANTHER" id="PTHR11601:SF34">
    <property type="entry name" value="CYSTEINE DESULFURASE"/>
    <property type="match status" value="1"/>
</dbReference>
<dbReference type="EMBL" id="LAZR01002780">
    <property type="protein sequence ID" value="KKN25721.1"/>
    <property type="molecule type" value="Genomic_DNA"/>
</dbReference>
<name>A0A0F9RL54_9ZZZZ</name>